<sequence>MRIVVFLMFTSVVCLSVYGGDAMKTAVLMPIPAAYEYTEGSFRLGPDFRIKVRKGSSERVFGCATRFLSRLTSRTGLFLAQGIVGPAKDTASAPCIISFDARAKVLFHADESYRLVVTVDSIRLTAPTDIGVLRGLETLLQLLSVDREGYFFPAVVVADAPRFPWRGLLIDVGRHFMPVDVIRRNLDGMAAVKMNVLHLHLSEDQGFRIECKTFPELHELGSDGEYFTQEQIREIIAYADERGIRVVPEFDIPGHATSWFVDHPELASAPGPYTIERTFGIKDPAFNPASEATYKFFDAFFREMAKLFPDEYLHIGGDENNGKQWDANPTIQAFMKKMKIKDNHELQSHFNKRILTILTKYKKRMVGWDEIYQPDIPNTIVIQSWRGQEALLSSARKGYNVILSHGYYIDLVRPASNHYLNDPVPVDSGLSPGEQKFILGGEATMWGEFVTRETIDSRIWPRTAAIAERLWSPASVRDVSDMYRRLDVVSYRLEGLGLLHEKNYGMMLRRLANNQDIASLKVFFDVCEPVKADIWKYRSRCGTLTPYTRTPDVARPDARTARRFRENMDAYCAGTTSGAYELKSMLRLWKDNHQKILPLIQQSPMLNEIEPLSANLSALAIIGLEAMDYRESGKKPTSQWRYDAEKIIEKAGKPFAETELMVVSAIEKLVGSLK</sequence>
<reference evidence="7 8" key="1">
    <citation type="journal article" date="2016" name="Nat. Commun.">
        <title>Thousands of microbial genomes shed light on interconnected biogeochemical processes in an aquifer system.</title>
        <authorList>
            <person name="Anantharaman K."/>
            <person name="Brown C.T."/>
            <person name="Hug L.A."/>
            <person name="Sharon I."/>
            <person name="Castelle C.J."/>
            <person name="Probst A.J."/>
            <person name="Thomas B.C."/>
            <person name="Singh A."/>
            <person name="Wilkins M.J."/>
            <person name="Karaoz U."/>
            <person name="Brodie E.L."/>
            <person name="Williams K.H."/>
            <person name="Hubbard S.S."/>
            <person name="Banfield J.F."/>
        </authorList>
    </citation>
    <scope>NUCLEOTIDE SEQUENCE [LARGE SCALE GENOMIC DNA]</scope>
</reference>
<dbReference type="GO" id="GO:0030203">
    <property type="term" value="P:glycosaminoglycan metabolic process"/>
    <property type="evidence" value="ECO:0007669"/>
    <property type="project" value="TreeGrafter"/>
</dbReference>
<comment type="caution">
    <text evidence="7">The sequence shown here is derived from an EMBL/GenBank/DDBJ whole genome shotgun (WGS) entry which is preliminary data.</text>
</comment>
<dbReference type="SUPFAM" id="SSF55545">
    <property type="entry name" value="beta-N-acetylhexosaminidase-like domain"/>
    <property type="match status" value="1"/>
</dbReference>
<dbReference type="GO" id="GO:0016020">
    <property type="term" value="C:membrane"/>
    <property type="evidence" value="ECO:0007669"/>
    <property type="project" value="TreeGrafter"/>
</dbReference>
<dbReference type="PANTHER" id="PTHR22600">
    <property type="entry name" value="BETA-HEXOSAMINIDASE"/>
    <property type="match status" value="1"/>
</dbReference>
<feature type="domain" description="Glycoside hydrolase family 20 catalytic" evidence="5">
    <location>
        <begin position="163"/>
        <end position="473"/>
    </location>
</feature>
<dbReference type="InterPro" id="IPR025705">
    <property type="entry name" value="Beta_hexosaminidase_sua/sub"/>
</dbReference>
<proteinExistence type="inferred from homology"/>
<evidence type="ECO:0000256" key="3">
    <source>
        <dbReference type="ARBA" id="ARBA00023295"/>
    </source>
</evidence>
<dbReference type="PANTHER" id="PTHR22600:SF21">
    <property type="entry name" value="BETA-HEXOSAMINIDASE A"/>
    <property type="match status" value="1"/>
</dbReference>
<evidence type="ECO:0000259" key="6">
    <source>
        <dbReference type="Pfam" id="PF02838"/>
    </source>
</evidence>
<feature type="domain" description="Beta-hexosaminidase bacterial type N-terminal" evidence="6">
    <location>
        <begin position="28"/>
        <end position="160"/>
    </location>
</feature>
<protein>
    <submittedName>
        <fullName evidence="7">Uncharacterized protein</fullName>
    </submittedName>
</protein>
<dbReference type="GO" id="GO:0006689">
    <property type="term" value="P:ganglioside catabolic process"/>
    <property type="evidence" value="ECO:0007669"/>
    <property type="project" value="TreeGrafter"/>
</dbReference>
<evidence type="ECO:0000256" key="1">
    <source>
        <dbReference type="ARBA" id="ARBA00006285"/>
    </source>
</evidence>
<evidence type="ECO:0000313" key="8">
    <source>
        <dbReference type="Proteomes" id="UP000179243"/>
    </source>
</evidence>
<feature type="active site" description="Proton donor" evidence="4">
    <location>
        <position position="319"/>
    </location>
</feature>
<dbReference type="EMBL" id="MFYX01000074">
    <property type="protein sequence ID" value="OGK04227.1"/>
    <property type="molecule type" value="Genomic_DNA"/>
</dbReference>
<evidence type="ECO:0000256" key="2">
    <source>
        <dbReference type="ARBA" id="ARBA00022801"/>
    </source>
</evidence>
<dbReference type="SUPFAM" id="SSF51445">
    <property type="entry name" value="(Trans)glycosidases"/>
    <property type="match status" value="1"/>
</dbReference>
<name>A0A1F7FCN1_UNCRA</name>
<dbReference type="Gene3D" id="3.30.379.10">
    <property type="entry name" value="Chitobiase/beta-hexosaminidase domain 2-like"/>
    <property type="match status" value="1"/>
</dbReference>
<dbReference type="AlphaFoldDB" id="A0A1F7FCN1"/>
<gene>
    <name evidence="7" type="ORF">A2519_17860</name>
</gene>
<dbReference type="InterPro" id="IPR017853">
    <property type="entry name" value="GH"/>
</dbReference>
<dbReference type="Gene3D" id="3.20.20.80">
    <property type="entry name" value="Glycosidases"/>
    <property type="match status" value="1"/>
</dbReference>
<dbReference type="InterPro" id="IPR015883">
    <property type="entry name" value="Glyco_hydro_20_cat"/>
</dbReference>
<evidence type="ECO:0000259" key="5">
    <source>
        <dbReference type="Pfam" id="PF00728"/>
    </source>
</evidence>
<comment type="similarity">
    <text evidence="1">Belongs to the glycosyl hydrolase 20 family.</text>
</comment>
<dbReference type="Pfam" id="PF00728">
    <property type="entry name" value="Glyco_hydro_20"/>
    <property type="match status" value="1"/>
</dbReference>
<dbReference type="CDD" id="cd06570">
    <property type="entry name" value="GH20_chitobiase-like_1"/>
    <property type="match status" value="1"/>
</dbReference>
<dbReference type="InterPro" id="IPR029018">
    <property type="entry name" value="Hex-like_dom2"/>
</dbReference>
<dbReference type="GO" id="GO:0004563">
    <property type="term" value="F:beta-N-acetylhexosaminidase activity"/>
    <property type="evidence" value="ECO:0007669"/>
    <property type="project" value="InterPro"/>
</dbReference>
<dbReference type="Proteomes" id="UP000179243">
    <property type="component" value="Unassembled WGS sequence"/>
</dbReference>
<keyword evidence="2" id="KW-0378">Hydrolase</keyword>
<keyword evidence="3" id="KW-0326">Glycosidase</keyword>
<dbReference type="GO" id="GO:0005764">
    <property type="term" value="C:lysosome"/>
    <property type="evidence" value="ECO:0007669"/>
    <property type="project" value="TreeGrafter"/>
</dbReference>
<accession>A0A1F7FCN1</accession>
<dbReference type="Pfam" id="PF02838">
    <property type="entry name" value="Glyco_hydro_20b"/>
    <property type="match status" value="1"/>
</dbReference>
<dbReference type="GO" id="GO:0005975">
    <property type="term" value="P:carbohydrate metabolic process"/>
    <property type="evidence" value="ECO:0007669"/>
    <property type="project" value="InterPro"/>
</dbReference>
<evidence type="ECO:0000313" key="7">
    <source>
        <dbReference type="EMBL" id="OGK04227.1"/>
    </source>
</evidence>
<organism evidence="7 8">
    <name type="scientific">Candidatus Raymondbacteria bacterium RIFOXYD12_FULL_49_13</name>
    <dbReference type="NCBI Taxonomy" id="1817890"/>
    <lineage>
        <taxon>Bacteria</taxon>
        <taxon>Raymondiibacteriota</taxon>
    </lineage>
</organism>
<evidence type="ECO:0000256" key="4">
    <source>
        <dbReference type="PIRSR" id="PIRSR625705-1"/>
    </source>
</evidence>
<dbReference type="PRINTS" id="PR00738">
    <property type="entry name" value="GLHYDRLASE20"/>
</dbReference>
<dbReference type="InterPro" id="IPR015882">
    <property type="entry name" value="HEX_bac_N"/>
</dbReference>